<dbReference type="GO" id="GO:0009407">
    <property type="term" value="P:toxin catabolic process"/>
    <property type="evidence" value="ECO:0007669"/>
    <property type="project" value="UniProtKB-ARBA"/>
</dbReference>
<comment type="catalytic activity">
    <reaction evidence="4">
        <text>RX + glutathione = an S-substituted glutathione + a halide anion + H(+)</text>
        <dbReference type="Rhea" id="RHEA:16437"/>
        <dbReference type="ChEBI" id="CHEBI:15378"/>
        <dbReference type="ChEBI" id="CHEBI:16042"/>
        <dbReference type="ChEBI" id="CHEBI:17792"/>
        <dbReference type="ChEBI" id="CHEBI:57925"/>
        <dbReference type="ChEBI" id="CHEBI:90779"/>
        <dbReference type="EC" id="2.5.1.18"/>
    </reaction>
</comment>
<feature type="compositionally biased region" description="Polar residues" evidence="5">
    <location>
        <begin position="83"/>
        <end position="93"/>
    </location>
</feature>
<name>A0A0E0IVD2_ORYNI</name>
<dbReference type="CDD" id="cd03058">
    <property type="entry name" value="GST_N_Tau"/>
    <property type="match status" value="1"/>
</dbReference>
<dbReference type="Gene3D" id="1.20.1050.10">
    <property type="match status" value="1"/>
</dbReference>
<accession>A0A0E0IVD2</accession>
<feature type="compositionally biased region" description="Low complexity" evidence="5">
    <location>
        <begin position="208"/>
        <end position="221"/>
    </location>
</feature>
<dbReference type="SFLD" id="SFLDG01152">
    <property type="entry name" value="Main.3:_Omega-_and_Tau-like"/>
    <property type="match status" value="1"/>
</dbReference>
<evidence type="ECO:0000256" key="3">
    <source>
        <dbReference type="ARBA" id="ARBA00025743"/>
    </source>
</evidence>
<sequence length="526" mass="57063">MPKAPRKIHVSRYKLFVVSSIVSFFFIFSSRSFVPLPTGGGSQGAGWRKQGVERRWCWAERRWDDPSSDGTGRSGSRTASSSLVLASTQPLHSSSKEVEVGGTGAGDGGSSRRHRSGGVGRQGHRCRGRGTTASPPPHLIVAAPNQRGQAPVVTVGWDADLVRTRHPYFSHLSGELLQRGSKKAGARLRRSRGIWAGKGTIIGVKVTAASPPLHPSPASQSKAEDGELQQPPHCTKKKQIAKMSSTNSSGDPAAVRVVGGWASPFVNRVVVALKLKGVEHEMLQETVGKKSELLLRSNPVHKKIPVLLHHGKPIAESLIIVEYIDEVWPASNGAPSILPRDPYGRAVERFWAKYIDDKIPPGIRVLRGSVEEDKDKAAGEMSTALQHLEEAFVKCSQGKQYFGGDNIGYLDIALGSFLGWIRAVEKIAGVELLNETKVPNLAAWADRFCAHPAVVDVVPDADRLVEFTVQHAALLRAVNVPNCAQTSIYRRLCLCLPHLLELDQPADVRHGLLGGVELLLFLGHIE</sequence>
<evidence type="ECO:0000313" key="8">
    <source>
        <dbReference type="EnsemblPlants" id="ONIVA10G18260.1"/>
    </source>
</evidence>
<organism evidence="8">
    <name type="scientific">Oryza nivara</name>
    <name type="common">Indian wild rice</name>
    <name type="synonym">Oryza sativa f. spontanea</name>
    <dbReference type="NCBI Taxonomy" id="4536"/>
    <lineage>
        <taxon>Eukaryota</taxon>
        <taxon>Viridiplantae</taxon>
        <taxon>Streptophyta</taxon>
        <taxon>Embryophyta</taxon>
        <taxon>Tracheophyta</taxon>
        <taxon>Spermatophyta</taxon>
        <taxon>Magnoliopsida</taxon>
        <taxon>Liliopsida</taxon>
        <taxon>Poales</taxon>
        <taxon>Poaceae</taxon>
        <taxon>BOP clade</taxon>
        <taxon>Oryzoideae</taxon>
        <taxon>Oryzeae</taxon>
        <taxon>Oryzinae</taxon>
        <taxon>Oryza</taxon>
    </lineage>
</organism>
<dbReference type="EnsemblPlants" id="ONIVA10G18260.1">
    <property type="protein sequence ID" value="ONIVA10G18260.1"/>
    <property type="gene ID" value="ONIVA10G18260"/>
</dbReference>
<dbReference type="STRING" id="4536.A0A0E0IVD2"/>
<evidence type="ECO:0000256" key="2">
    <source>
        <dbReference type="ARBA" id="ARBA00022679"/>
    </source>
</evidence>
<dbReference type="PROSITE" id="PS50405">
    <property type="entry name" value="GST_CTER"/>
    <property type="match status" value="1"/>
</dbReference>
<dbReference type="AlphaFoldDB" id="A0A0E0IVD2"/>
<dbReference type="InterPro" id="IPR004046">
    <property type="entry name" value="GST_C"/>
</dbReference>
<evidence type="ECO:0000256" key="5">
    <source>
        <dbReference type="SAM" id="MobiDB-lite"/>
    </source>
</evidence>
<dbReference type="Gene3D" id="3.40.30.10">
    <property type="entry name" value="Glutaredoxin"/>
    <property type="match status" value="1"/>
</dbReference>
<feature type="domain" description="GST N-terminal" evidence="6">
    <location>
        <begin position="253"/>
        <end position="332"/>
    </location>
</feature>
<evidence type="ECO:0000256" key="4">
    <source>
        <dbReference type="ARBA" id="ARBA00047960"/>
    </source>
</evidence>
<dbReference type="GO" id="GO:0004364">
    <property type="term" value="F:glutathione transferase activity"/>
    <property type="evidence" value="ECO:0007669"/>
    <property type="project" value="UniProtKB-EC"/>
</dbReference>
<dbReference type="HOGENOM" id="CLU_518174_0_0_1"/>
<dbReference type="InterPro" id="IPR040079">
    <property type="entry name" value="Glutathione_S-Trfase"/>
</dbReference>
<feature type="region of interest" description="Disordered" evidence="5">
    <location>
        <begin position="63"/>
        <end position="136"/>
    </location>
</feature>
<dbReference type="FunFam" id="1.20.1050.10:FF:000016">
    <property type="entry name" value="Glutathione S-transferase U9"/>
    <property type="match status" value="1"/>
</dbReference>
<dbReference type="GO" id="GO:0005737">
    <property type="term" value="C:cytoplasm"/>
    <property type="evidence" value="ECO:0007669"/>
    <property type="project" value="TreeGrafter"/>
</dbReference>
<dbReference type="Gramene" id="ONIVA10G18260.1">
    <property type="protein sequence ID" value="ONIVA10G18260.1"/>
    <property type="gene ID" value="ONIVA10G18260"/>
</dbReference>
<dbReference type="InterPro" id="IPR036249">
    <property type="entry name" value="Thioredoxin-like_sf"/>
</dbReference>
<dbReference type="InterPro" id="IPR045073">
    <property type="entry name" value="Omega/Tau-like"/>
</dbReference>
<dbReference type="InterPro" id="IPR036282">
    <property type="entry name" value="Glutathione-S-Trfase_C_sf"/>
</dbReference>
<dbReference type="InterPro" id="IPR004045">
    <property type="entry name" value="Glutathione_S-Trfase_N"/>
</dbReference>
<protein>
    <recommendedName>
        <fullName evidence="1">glutathione transferase</fullName>
        <ecNumber evidence="1">2.5.1.18</ecNumber>
    </recommendedName>
</protein>
<feature type="compositionally biased region" description="Basic residues" evidence="5">
    <location>
        <begin position="111"/>
        <end position="128"/>
    </location>
</feature>
<dbReference type="PANTHER" id="PTHR11260:SF788">
    <property type="entry name" value="GLUTATHIONE TRANSFERASE"/>
    <property type="match status" value="1"/>
</dbReference>
<dbReference type="SFLD" id="SFLDS00019">
    <property type="entry name" value="Glutathione_Transferase_(cytos"/>
    <property type="match status" value="1"/>
</dbReference>
<dbReference type="GO" id="GO:0006749">
    <property type="term" value="P:glutathione metabolic process"/>
    <property type="evidence" value="ECO:0007669"/>
    <property type="project" value="InterPro"/>
</dbReference>
<dbReference type="PANTHER" id="PTHR11260">
    <property type="entry name" value="GLUTATHIONE S-TRANSFERASE, GST, SUPERFAMILY, GST DOMAIN CONTAINING"/>
    <property type="match status" value="1"/>
</dbReference>
<evidence type="ECO:0000259" key="7">
    <source>
        <dbReference type="PROSITE" id="PS50405"/>
    </source>
</evidence>
<reference evidence="8" key="2">
    <citation type="submission" date="2018-04" db="EMBL/GenBank/DDBJ databases">
        <title>OnivRS2 (Oryza nivara Reference Sequence Version 2).</title>
        <authorList>
            <person name="Zhang J."/>
            <person name="Kudrna D."/>
            <person name="Lee S."/>
            <person name="Talag J."/>
            <person name="Rajasekar S."/>
            <person name="Welchert J."/>
            <person name="Hsing Y.-I."/>
            <person name="Wing R.A."/>
        </authorList>
    </citation>
    <scope>NUCLEOTIDE SEQUENCE [LARGE SCALE GENOMIC DNA]</scope>
</reference>
<dbReference type="FunFam" id="3.40.30.10:FF:000044">
    <property type="entry name" value="Glutathione S-transferase GSTU6"/>
    <property type="match status" value="1"/>
</dbReference>
<keyword evidence="2" id="KW-0808">Transferase</keyword>
<dbReference type="Pfam" id="PF00043">
    <property type="entry name" value="GST_C"/>
    <property type="match status" value="1"/>
</dbReference>
<dbReference type="PROSITE" id="PS50404">
    <property type="entry name" value="GST_NTER"/>
    <property type="match status" value="1"/>
</dbReference>
<dbReference type="InterPro" id="IPR045074">
    <property type="entry name" value="GST_C_Tau"/>
</dbReference>
<evidence type="ECO:0000256" key="1">
    <source>
        <dbReference type="ARBA" id="ARBA00012452"/>
    </source>
</evidence>
<keyword evidence="9" id="KW-1185">Reference proteome</keyword>
<dbReference type="Proteomes" id="UP000006591">
    <property type="component" value="Chromosome 10"/>
</dbReference>
<reference evidence="8" key="1">
    <citation type="submission" date="2015-04" db="UniProtKB">
        <authorList>
            <consortium name="EnsemblPlants"/>
        </authorList>
    </citation>
    <scope>IDENTIFICATION</scope>
    <source>
        <strain evidence="8">SL10</strain>
    </source>
</reference>
<feature type="region of interest" description="Disordered" evidence="5">
    <location>
        <begin position="208"/>
        <end position="234"/>
    </location>
</feature>
<evidence type="ECO:0000313" key="9">
    <source>
        <dbReference type="Proteomes" id="UP000006591"/>
    </source>
</evidence>
<proteinExistence type="inferred from homology"/>
<feature type="domain" description="GST C-terminal" evidence="7">
    <location>
        <begin position="341"/>
        <end position="467"/>
    </location>
</feature>
<dbReference type="SUPFAM" id="SSF52833">
    <property type="entry name" value="Thioredoxin-like"/>
    <property type="match status" value="1"/>
</dbReference>
<feature type="compositionally biased region" description="Low complexity" evidence="5">
    <location>
        <begin position="68"/>
        <end position="82"/>
    </location>
</feature>
<dbReference type="eggNOG" id="KOG0406">
    <property type="taxonomic scope" value="Eukaryota"/>
</dbReference>
<dbReference type="Pfam" id="PF02798">
    <property type="entry name" value="GST_N"/>
    <property type="match status" value="1"/>
</dbReference>
<dbReference type="InterPro" id="IPR010987">
    <property type="entry name" value="Glutathione-S-Trfase_C-like"/>
</dbReference>
<evidence type="ECO:0000259" key="6">
    <source>
        <dbReference type="PROSITE" id="PS50404"/>
    </source>
</evidence>
<comment type="similarity">
    <text evidence="3">Belongs to the GST superfamily. Tau family.</text>
</comment>
<dbReference type="SUPFAM" id="SSF47616">
    <property type="entry name" value="GST C-terminal domain-like"/>
    <property type="match status" value="1"/>
</dbReference>
<dbReference type="SFLD" id="SFLDG00358">
    <property type="entry name" value="Main_(cytGST)"/>
    <property type="match status" value="1"/>
</dbReference>
<dbReference type="EC" id="2.5.1.18" evidence="1"/>
<dbReference type="CDD" id="cd03185">
    <property type="entry name" value="GST_C_Tau"/>
    <property type="match status" value="1"/>
</dbReference>